<dbReference type="InterPro" id="IPR040982">
    <property type="entry name" value="DNA_pol3_finger"/>
</dbReference>
<evidence type="ECO:0000256" key="7">
    <source>
        <dbReference type="ARBA" id="ARBA00022932"/>
    </source>
</evidence>
<dbReference type="Pfam" id="PF17657">
    <property type="entry name" value="DNA_pol3_finger"/>
    <property type="match status" value="1"/>
</dbReference>
<comment type="catalytic activity">
    <reaction evidence="8">
        <text>DNA(n) + a 2'-deoxyribonucleoside 5'-triphosphate = DNA(n+1) + diphosphate</text>
        <dbReference type="Rhea" id="RHEA:22508"/>
        <dbReference type="Rhea" id="RHEA-COMP:17339"/>
        <dbReference type="Rhea" id="RHEA-COMP:17340"/>
        <dbReference type="ChEBI" id="CHEBI:33019"/>
        <dbReference type="ChEBI" id="CHEBI:61560"/>
        <dbReference type="ChEBI" id="CHEBI:173112"/>
        <dbReference type="EC" id="2.7.7.7"/>
    </reaction>
</comment>
<dbReference type="SUPFAM" id="SSF89550">
    <property type="entry name" value="PHP domain-like"/>
    <property type="match status" value="1"/>
</dbReference>
<dbReference type="SMART" id="SM00481">
    <property type="entry name" value="POLIIIAc"/>
    <property type="match status" value="1"/>
</dbReference>
<dbReference type="InterPro" id="IPR041931">
    <property type="entry name" value="DNA_pol3_alpha_thumb_dom"/>
</dbReference>
<dbReference type="GO" id="GO:0003676">
    <property type="term" value="F:nucleic acid binding"/>
    <property type="evidence" value="ECO:0007669"/>
    <property type="project" value="InterPro"/>
</dbReference>
<name>A0A1G1YJ87_9BACT</name>
<dbReference type="InterPro" id="IPR012340">
    <property type="entry name" value="NA-bd_OB-fold"/>
</dbReference>
<dbReference type="PANTHER" id="PTHR32294:SF0">
    <property type="entry name" value="DNA POLYMERASE III SUBUNIT ALPHA"/>
    <property type="match status" value="1"/>
</dbReference>
<dbReference type="Pfam" id="PF07733">
    <property type="entry name" value="DNA_pol3_alpha"/>
    <property type="match status" value="1"/>
</dbReference>
<keyword evidence="7" id="KW-0239">DNA-directed DNA polymerase</keyword>
<evidence type="ECO:0000256" key="1">
    <source>
        <dbReference type="ARBA" id="ARBA00004496"/>
    </source>
</evidence>
<feature type="domain" description="Polymerase/histidinol phosphatase N-terminal" evidence="9">
    <location>
        <begin position="1"/>
        <end position="58"/>
    </location>
</feature>
<evidence type="ECO:0000256" key="3">
    <source>
        <dbReference type="ARBA" id="ARBA00019114"/>
    </source>
</evidence>
<dbReference type="GO" id="GO:0003887">
    <property type="term" value="F:DNA-directed DNA polymerase activity"/>
    <property type="evidence" value="ECO:0007669"/>
    <property type="project" value="UniProtKB-KW"/>
</dbReference>
<dbReference type="InterPro" id="IPR016195">
    <property type="entry name" value="Pol/histidinol_Pase-like"/>
</dbReference>
<sequence>MLDGLGKINDLVKKAADFNMPALALTDHGVMYGAVEFYKAATKAKIKPIIGLEAYVARNGHQSKKSLADAKPYHLILLAKNEAGYRNLVKLTTIAHLQGFYYKPRIDWELLQEYASGLICLTACLNGELATYLINDHIDLAQNMIGRYQKLFGEDNFYLEVQDRPTLRRQQLVNEKIYKLSRQFGVPVVATNDVHYLEKDDNEIQDMLLCIQMKKVLSDQDRLSMMGEDFSFSAPAEMKEKFANQPEAIANTLKIAASCDFEMKLGGVVLPHFPVPPEKSLNDYLSDLCQIGLEKRFKGALISQTVKDRMDYELGIIKKTGYAGYFLIVADFINWAKDNGIVVGPGRGSAAGSLVSYLIGITNIDPIKYELVFERFLNPERISLPDIDTDFADARRDDVLNYVAEKYGRDKVAQIITFGTMAARVAVRDVGRTMGLPYNYCDRVAKLIPMFTKLDDAISSVPELKEVMAEEQGKKLLTAALRLEGVVRHASTHACGVVITPESLDNYSPRQFGTSGDNSIVVQYEGNSVEALGLLKMDFLGLANLTIIEQTLEIIDKIHDFKIDIENIPLDDKKTFKLFQQGRTTGVFQLESAGMKRYLKQLLPTDLEDIIAMVALYRPGPIEYIPDYIDGKHGRKKPKYLHPKLKPILEKTYGVAVYQEQLLQIARDLAGFSYGEADILRKAVGKKIKHLLNEQESKIIKGLVQNGLTEGVAKSIWEFILPFAAYGFNRSHAACYALIAYQTAYLKANYPAEYLAALLTSDQGNADRIAIEVEECRQLGIEVLPPDINESFSTFTVVAESLKEKKPRLRFGLFAIKGLGESIVKAIIRERKENGQFKNLEDLLSRVKNKDLNKRSLEALVKAGVLDSLGERNQLLNNLDRLLLFIKESNQASFSGQDSLFDIMPQISLPGLKLNDAPPLNKSQKLIWEKEYLGIYVSEHPMQELSSKISGLVVKCSELKVAKADQYVKVAGVISNLKKIATKKGDQMLFASLEDDTGSVEILVFPKILEENPHIWAVDNLIACLGRLSSQADEVKILCEKVAVLSADNIDEVFSKVLILPENGRRNGNFKNGYNRTNVPAFYQSISQGLSQEMKVSIQISEPIEYGLSQLLRAAFSAHPGNYSLELIILRQSGVKQKIRTSFKVDNCRELIQKIEKIIGLDKVVAN</sequence>
<keyword evidence="4" id="KW-0808">Transferase</keyword>
<dbReference type="Gene3D" id="3.20.20.140">
    <property type="entry name" value="Metal-dependent hydrolases"/>
    <property type="match status" value="1"/>
</dbReference>
<dbReference type="InterPro" id="IPR004805">
    <property type="entry name" value="DnaE2/DnaE/PolC"/>
</dbReference>
<dbReference type="Proteomes" id="UP000177376">
    <property type="component" value="Unassembled WGS sequence"/>
</dbReference>
<gene>
    <name evidence="10" type="ORF">A3A02_02830</name>
</gene>
<dbReference type="Pfam" id="PF01336">
    <property type="entry name" value="tRNA_anti-codon"/>
    <property type="match status" value="1"/>
</dbReference>
<dbReference type="GO" id="GO:0008408">
    <property type="term" value="F:3'-5' exonuclease activity"/>
    <property type="evidence" value="ECO:0007669"/>
    <property type="project" value="InterPro"/>
</dbReference>
<evidence type="ECO:0000256" key="4">
    <source>
        <dbReference type="ARBA" id="ARBA00022679"/>
    </source>
</evidence>
<dbReference type="CDD" id="cd12113">
    <property type="entry name" value="PHP_PolIIIA_DnaE3"/>
    <property type="match status" value="1"/>
</dbReference>
<evidence type="ECO:0000256" key="6">
    <source>
        <dbReference type="ARBA" id="ARBA00022705"/>
    </source>
</evidence>
<dbReference type="InterPro" id="IPR004013">
    <property type="entry name" value="PHP_dom"/>
</dbReference>
<dbReference type="AlphaFoldDB" id="A0A1G1YJ87"/>
<dbReference type="NCBIfam" id="TIGR00594">
    <property type="entry name" value="polc"/>
    <property type="match status" value="1"/>
</dbReference>
<evidence type="ECO:0000259" key="9">
    <source>
        <dbReference type="SMART" id="SM00481"/>
    </source>
</evidence>
<dbReference type="InterPro" id="IPR010994">
    <property type="entry name" value="RuvA_2-like"/>
</dbReference>
<evidence type="ECO:0000313" key="11">
    <source>
        <dbReference type="Proteomes" id="UP000177376"/>
    </source>
</evidence>
<keyword evidence="6" id="KW-0235">DNA replication</keyword>
<dbReference type="InterPro" id="IPR011708">
    <property type="entry name" value="DNA_pol3_alpha_NTPase_dom"/>
</dbReference>
<reference evidence="10 11" key="1">
    <citation type="journal article" date="2016" name="Nat. Commun.">
        <title>Thousands of microbial genomes shed light on interconnected biogeochemical processes in an aquifer system.</title>
        <authorList>
            <person name="Anantharaman K."/>
            <person name="Brown C.T."/>
            <person name="Hug L.A."/>
            <person name="Sharon I."/>
            <person name="Castelle C.J."/>
            <person name="Probst A.J."/>
            <person name="Thomas B.C."/>
            <person name="Singh A."/>
            <person name="Wilkins M.J."/>
            <person name="Karaoz U."/>
            <person name="Brodie E.L."/>
            <person name="Williams K.H."/>
            <person name="Hubbard S.S."/>
            <person name="Banfield J.F."/>
        </authorList>
    </citation>
    <scope>NUCLEOTIDE SEQUENCE [LARGE SCALE GENOMIC DNA]</scope>
</reference>
<dbReference type="PANTHER" id="PTHR32294">
    <property type="entry name" value="DNA POLYMERASE III SUBUNIT ALPHA"/>
    <property type="match status" value="1"/>
</dbReference>
<dbReference type="NCBIfam" id="NF005298">
    <property type="entry name" value="PRK06826.1"/>
    <property type="match status" value="1"/>
</dbReference>
<comment type="subcellular location">
    <subcellularLocation>
        <location evidence="1">Cytoplasm</location>
    </subcellularLocation>
</comment>
<dbReference type="EMBL" id="MHIM01000020">
    <property type="protein sequence ID" value="OGY52393.1"/>
    <property type="molecule type" value="Genomic_DNA"/>
</dbReference>
<dbReference type="CDD" id="cd04485">
    <property type="entry name" value="DnaE_OBF"/>
    <property type="match status" value="1"/>
</dbReference>
<evidence type="ECO:0000256" key="8">
    <source>
        <dbReference type="ARBA" id="ARBA00049244"/>
    </source>
</evidence>
<dbReference type="GO" id="GO:0006260">
    <property type="term" value="P:DNA replication"/>
    <property type="evidence" value="ECO:0007669"/>
    <property type="project" value="UniProtKB-KW"/>
</dbReference>
<dbReference type="Pfam" id="PF14579">
    <property type="entry name" value="HHH_6"/>
    <property type="match status" value="1"/>
</dbReference>
<dbReference type="EC" id="2.7.7.7" evidence="2"/>
<protein>
    <recommendedName>
        <fullName evidence="3">DNA polymerase III subunit alpha</fullName>
        <ecNumber evidence="2">2.7.7.7</ecNumber>
    </recommendedName>
</protein>
<dbReference type="GO" id="GO:0005737">
    <property type="term" value="C:cytoplasm"/>
    <property type="evidence" value="ECO:0007669"/>
    <property type="project" value="UniProtKB-SubCell"/>
</dbReference>
<dbReference type="NCBIfam" id="NF004226">
    <property type="entry name" value="PRK05673.1"/>
    <property type="match status" value="1"/>
</dbReference>
<dbReference type="InterPro" id="IPR004365">
    <property type="entry name" value="NA-bd_OB_tRNA"/>
</dbReference>
<dbReference type="InterPro" id="IPR003141">
    <property type="entry name" value="Pol/His_phosphatase_N"/>
</dbReference>
<proteinExistence type="predicted"/>
<dbReference type="Pfam" id="PF02811">
    <property type="entry name" value="PHP"/>
    <property type="match status" value="1"/>
</dbReference>
<evidence type="ECO:0000256" key="2">
    <source>
        <dbReference type="ARBA" id="ARBA00012417"/>
    </source>
</evidence>
<accession>A0A1G1YJ87</accession>
<dbReference type="Gene3D" id="2.40.50.140">
    <property type="entry name" value="Nucleic acid-binding proteins"/>
    <property type="match status" value="1"/>
</dbReference>
<evidence type="ECO:0000313" key="10">
    <source>
        <dbReference type="EMBL" id="OGY52393.1"/>
    </source>
</evidence>
<keyword evidence="5" id="KW-0548">Nucleotidyltransferase</keyword>
<dbReference type="SUPFAM" id="SSF47781">
    <property type="entry name" value="RuvA domain 2-like"/>
    <property type="match status" value="1"/>
</dbReference>
<dbReference type="Gene3D" id="1.10.150.870">
    <property type="match status" value="1"/>
</dbReference>
<organism evidence="10 11">
    <name type="scientific">Candidatus Buchananbacteria bacterium RIFCSPLOWO2_01_FULL_39_33</name>
    <dbReference type="NCBI Taxonomy" id="1797543"/>
    <lineage>
        <taxon>Bacteria</taxon>
        <taxon>Candidatus Buchananiibacteriota</taxon>
    </lineage>
</organism>
<comment type="caution">
    <text evidence="10">The sequence shown here is derived from an EMBL/GenBank/DDBJ whole genome shotgun (WGS) entry which is preliminary data.</text>
</comment>
<dbReference type="InterPro" id="IPR029460">
    <property type="entry name" value="DNAPol_HHH"/>
</dbReference>
<dbReference type="Gene3D" id="1.10.10.1600">
    <property type="entry name" value="Bacterial DNA polymerase III alpha subunit, thumb domain"/>
    <property type="match status" value="1"/>
</dbReference>
<evidence type="ECO:0000256" key="5">
    <source>
        <dbReference type="ARBA" id="ARBA00022695"/>
    </source>
</evidence>